<feature type="domain" description="BACK" evidence="3">
    <location>
        <begin position="25"/>
        <end position="129"/>
    </location>
</feature>
<dbReference type="FunFam" id="1.25.40.420:FF:000001">
    <property type="entry name" value="Kelch-like family member 12"/>
    <property type="match status" value="1"/>
</dbReference>
<dbReference type="SMART" id="SM00875">
    <property type="entry name" value="BACK"/>
    <property type="match status" value="1"/>
</dbReference>
<evidence type="ECO:0000256" key="2">
    <source>
        <dbReference type="ARBA" id="ARBA00022737"/>
    </source>
</evidence>
<dbReference type="InterPro" id="IPR006652">
    <property type="entry name" value="Kelch_1"/>
</dbReference>
<proteinExistence type="predicted"/>
<evidence type="ECO:0000259" key="3">
    <source>
        <dbReference type="SMART" id="SM00875"/>
    </source>
</evidence>
<dbReference type="InterPro" id="IPR011705">
    <property type="entry name" value="BACK"/>
</dbReference>
<dbReference type="SUPFAM" id="SSF117281">
    <property type="entry name" value="Kelch motif"/>
    <property type="match status" value="1"/>
</dbReference>
<reference evidence="4" key="2">
    <citation type="submission" date="2025-09" db="UniProtKB">
        <authorList>
            <consortium name="Ensembl"/>
        </authorList>
    </citation>
    <scope>IDENTIFICATION</scope>
</reference>
<keyword evidence="1" id="KW-0880">Kelch repeat</keyword>
<dbReference type="PANTHER" id="PTHR24412">
    <property type="entry name" value="KELCH PROTEIN"/>
    <property type="match status" value="1"/>
</dbReference>
<dbReference type="Pfam" id="PF07707">
    <property type="entry name" value="BACK"/>
    <property type="match status" value="1"/>
</dbReference>
<dbReference type="AlphaFoldDB" id="A0A3B4BL20"/>
<dbReference type="Ensembl" id="ENSPMGT00000031031.1">
    <property type="protein sequence ID" value="ENSPMGP00000029150.1"/>
    <property type="gene ID" value="ENSPMGG00000023460.1"/>
</dbReference>
<name>A0A3B4BL20_9GOBI</name>
<organism evidence="4 5">
    <name type="scientific">Periophthalmus magnuspinnatus</name>
    <dbReference type="NCBI Taxonomy" id="409849"/>
    <lineage>
        <taxon>Eukaryota</taxon>
        <taxon>Metazoa</taxon>
        <taxon>Chordata</taxon>
        <taxon>Craniata</taxon>
        <taxon>Vertebrata</taxon>
        <taxon>Euteleostomi</taxon>
        <taxon>Actinopterygii</taxon>
        <taxon>Neopterygii</taxon>
        <taxon>Teleostei</taxon>
        <taxon>Neoteleostei</taxon>
        <taxon>Acanthomorphata</taxon>
        <taxon>Gobiaria</taxon>
        <taxon>Gobiiformes</taxon>
        <taxon>Gobioidei</taxon>
        <taxon>Gobiidae</taxon>
        <taxon>Oxudercinae</taxon>
        <taxon>Periophthalmus</taxon>
    </lineage>
</organism>
<dbReference type="Proteomes" id="UP000261520">
    <property type="component" value="Unplaced"/>
</dbReference>
<dbReference type="Gene3D" id="1.25.40.420">
    <property type="match status" value="1"/>
</dbReference>
<evidence type="ECO:0000313" key="4">
    <source>
        <dbReference type="Ensembl" id="ENSPMGP00000029150.1"/>
    </source>
</evidence>
<dbReference type="Pfam" id="PF01344">
    <property type="entry name" value="Kelch_1"/>
    <property type="match status" value="2"/>
</dbReference>
<evidence type="ECO:0000256" key="1">
    <source>
        <dbReference type="ARBA" id="ARBA00022441"/>
    </source>
</evidence>
<keyword evidence="2" id="KW-0677">Repeat</keyword>
<dbReference type="Gene3D" id="2.120.10.80">
    <property type="entry name" value="Kelch-type beta propeller"/>
    <property type="match status" value="1"/>
</dbReference>
<dbReference type="STRING" id="409849.ENSPMGP00000029150"/>
<protein>
    <recommendedName>
        <fullName evidence="3">BACK domain-containing protein</fullName>
    </recommendedName>
</protein>
<dbReference type="PANTHER" id="PTHR24412:SF172">
    <property type="entry name" value="KELCH-LIKE PROTEIN 10"/>
    <property type="match status" value="1"/>
</dbReference>
<sequence length="294" mass="33426">MAVGQWATVADPQVGGASPAPTDECCHWARHLTHLAPQCLFFLYILKHFKEVVASSEEFLHLSREELCLIVDKDQLNVKEESVVFEAVLRWVAHTPQERNEHLAEHLANLLTKLRLALVHPDYFTQRILSNDLLQNNGKCTAIVTKTMKLILNSQNRGSNATRLARPRTNPTNRIEVYNNRANSWVEFDGNHTWQELVPMCSKRCYVSVALLDGLIYAIGGYDGEVRLETVERYFLETNQWTMVTPMNEKSNFGIEVVDEKLYVVGGNNGFTTIIRCVECFDVKTGVWSEVGDK</sequence>
<dbReference type="SMART" id="SM00612">
    <property type="entry name" value="Kelch"/>
    <property type="match status" value="2"/>
</dbReference>
<accession>A0A3B4BL20</accession>
<keyword evidence="5" id="KW-1185">Reference proteome</keyword>
<reference evidence="4" key="1">
    <citation type="submission" date="2025-08" db="UniProtKB">
        <authorList>
            <consortium name="Ensembl"/>
        </authorList>
    </citation>
    <scope>IDENTIFICATION</scope>
</reference>
<evidence type="ECO:0000313" key="5">
    <source>
        <dbReference type="Proteomes" id="UP000261520"/>
    </source>
</evidence>
<dbReference type="InterPro" id="IPR015915">
    <property type="entry name" value="Kelch-typ_b-propeller"/>
</dbReference>